<dbReference type="PRINTS" id="PR01437">
    <property type="entry name" value="NUOXDRDTASE4"/>
</dbReference>
<dbReference type="PANTHER" id="PTHR43507:SF1">
    <property type="entry name" value="NADH-UBIQUINONE OXIDOREDUCTASE CHAIN 4"/>
    <property type="match status" value="1"/>
</dbReference>
<dbReference type="OrthoDB" id="9768329at2"/>
<evidence type="ECO:0000313" key="12">
    <source>
        <dbReference type="EMBL" id="KKB78032.1"/>
    </source>
</evidence>
<feature type="transmembrane region" description="Helical" evidence="9">
    <location>
        <begin position="138"/>
        <end position="155"/>
    </location>
</feature>
<evidence type="ECO:0000256" key="6">
    <source>
        <dbReference type="ARBA" id="ARBA00023027"/>
    </source>
</evidence>
<dbReference type="AlphaFoldDB" id="A0A0F5L8U8"/>
<dbReference type="PANTHER" id="PTHR43507">
    <property type="entry name" value="NADH-UBIQUINONE OXIDOREDUCTASE CHAIN 4"/>
    <property type="match status" value="1"/>
</dbReference>
<name>A0A0F5L8U8_9HYPH</name>
<feature type="transmembrane region" description="Helical" evidence="9">
    <location>
        <begin position="329"/>
        <end position="350"/>
    </location>
</feature>
<keyword evidence="4" id="KW-1278">Translocase</keyword>
<dbReference type="RefSeq" id="WP_046143490.1">
    <property type="nucleotide sequence ID" value="NZ_LAJG01000023.1"/>
</dbReference>
<sequence length="527" mass="57677">MNFENSILTIVTFLPLLGAALVLVTPKSAVNAIRWTALATTLVTLALSLWIWSAFDPSNPGFQFVVNYPWLGDSIGYRVGVDGISVLFVVLSALLMPFCILASWEAIENRVKEYMLVFLILEVLMIGVFTTLDLAMFYVFFEGTLLPMFLIIGIWGGKRRIQASYKFFFYTFIGSVLMLLAIMAMYWNAGTTDISRLLTHQFPESMQIWLWLAFFASLAVKMPMWPFHRWLPEAHVEAPTAGSVILAAILLKLGGYGFLRFSLPMFPDASAQLSNFVFVLSVAAIIITSLVALVQTDIKKLIAYSSVAHMGFVTIGIFAGNALGIQGAMFQMLSHGLVSGALFLSVGVIYDRMHTRDIEAYGGLVERMPQYAFAFMVFTMANVGLPGTSGFVGEFLTMLGVFQVNTWVAFGAAFGVIFSAGYALWLYRRVVFGALTKESLKGILDLSLREKIVLYPLIVLIIVFGFYPSPILDTTAAAVDNLVAHYSASVGLDPAVSLADARAPLEYAAPTGEAQPAAEHAAEPAAH</sequence>
<feature type="transmembrane region" description="Helical" evidence="9">
    <location>
        <begin position="167"/>
        <end position="188"/>
    </location>
</feature>
<feature type="domain" description="NADH:ubiquinone oxidoreductase chain 4 N-terminal" evidence="11">
    <location>
        <begin position="34"/>
        <end position="125"/>
    </location>
</feature>
<dbReference type="GO" id="GO:0016020">
    <property type="term" value="C:membrane"/>
    <property type="evidence" value="ECO:0007669"/>
    <property type="project" value="UniProtKB-SubCell"/>
</dbReference>
<feature type="transmembrane region" description="Helical" evidence="9">
    <location>
        <begin position="75"/>
        <end position="102"/>
    </location>
</feature>
<organism evidence="12 13">
    <name type="scientific">Devosia soli</name>
    <dbReference type="NCBI Taxonomy" id="361041"/>
    <lineage>
        <taxon>Bacteria</taxon>
        <taxon>Pseudomonadati</taxon>
        <taxon>Pseudomonadota</taxon>
        <taxon>Alphaproteobacteria</taxon>
        <taxon>Hyphomicrobiales</taxon>
        <taxon>Devosiaceae</taxon>
        <taxon>Devosia</taxon>
    </lineage>
</organism>
<dbReference type="PATRIC" id="fig|361041.3.peg.1994"/>
<feature type="transmembrane region" description="Helical" evidence="9">
    <location>
        <begin position="448"/>
        <end position="467"/>
    </location>
</feature>
<dbReference type="Pfam" id="PF00361">
    <property type="entry name" value="Proton_antipo_M"/>
    <property type="match status" value="1"/>
</dbReference>
<dbReference type="GO" id="GO:0015990">
    <property type="term" value="P:electron transport coupled proton transport"/>
    <property type="evidence" value="ECO:0007669"/>
    <property type="project" value="TreeGrafter"/>
</dbReference>
<evidence type="ECO:0000256" key="2">
    <source>
        <dbReference type="ARBA" id="ARBA00009025"/>
    </source>
</evidence>
<keyword evidence="5 9" id="KW-1133">Transmembrane helix</keyword>
<dbReference type="GO" id="GO:0048039">
    <property type="term" value="F:ubiquinone binding"/>
    <property type="evidence" value="ECO:0007669"/>
    <property type="project" value="TreeGrafter"/>
</dbReference>
<evidence type="ECO:0000256" key="9">
    <source>
        <dbReference type="SAM" id="Phobius"/>
    </source>
</evidence>
<dbReference type="GO" id="GO:0042773">
    <property type="term" value="P:ATP synthesis coupled electron transport"/>
    <property type="evidence" value="ECO:0007669"/>
    <property type="project" value="InterPro"/>
</dbReference>
<evidence type="ECO:0000256" key="5">
    <source>
        <dbReference type="ARBA" id="ARBA00022989"/>
    </source>
</evidence>
<accession>A0A0F5L8U8</accession>
<keyword evidence="13" id="KW-1185">Reference proteome</keyword>
<evidence type="ECO:0000313" key="13">
    <source>
        <dbReference type="Proteomes" id="UP000033514"/>
    </source>
</evidence>
<comment type="subcellular location">
    <subcellularLocation>
        <location evidence="1">Endomembrane system</location>
        <topology evidence="1">Multi-pass membrane protein</topology>
    </subcellularLocation>
    <subcellularLocation>
        <location evidence="8">Membrane</location>
        <topology evidence="8">Multi-pass membrane protein</topology>
    </subcellularLocation>
</comment>
<evidence type="ECO:0000256" key="7">
    <source>
        <dbReference type="ARBA" id="ARBA00023136"/>
    </source>
</evidence>
<dbReference type="InterPro" id="IPR001750">
    <property type="entry name" value="ND/Mrp_TM"/>
</dbReference>
<evidence type="ECO:0000259" key="11">
    <source>
        <dbReference type="Pfam" id="PF01059"/>
    </source>
</evidence>
<feature type="transmembrane region" description="Helical" evidence="9">
    <location>
        <begin position="6"/>
        <end position="24"/>
    </location>
</feature>
<feature type="transmembrane region" description="Helical" evidence="9">
    <location>
        <begin position="301"/>
        <end position="323"/>
    </location>
</feature>
<feature type="transmembrane region" description="Helical" evidence="9">
    <location>
        <begin position="114"/>
        <end position="132"/>
    </location>
</feature>
<dbReference type="Pfam" id="PF01059">
    <property type="entry name" value="Oxidored_q5_N"/>
    <property type="match status" value="1"/>
</dbReference>
<feature type="transmembrane region" description="Helical" evidence="9">
    <location>
        <begin position="271"/>
        <end position="294"/>
    </location>
</feature>
<evidence type="ECO:0000259" key="10">
    <source>
        <dbReference type="Pfam" id="PF00361"/>
    </source>
</evidence>
<evidence type="ECO:0000256" key="8">
    <source>
        <dbReference type="RuleBase" id="RU000320"/>
    </source>
</evidence>
<reference evidence="12 13" key="1">
    <citation type="submission" date="2015-03" db="EMBL/GenBank/DDBJ databases">
        <authorList>
            <person name="Hassan Y.I."/>
            <person name="Lepp D."/>
            <person name="Zhou T."/>
        </authorList>
    </citation>
    <scope>NUCLEOTIDE SEQUENCE [LARGE SCALE GENOMIC DNA]</scope>
    <source>
        <strain evidence="12 13">GH2-10</strain>
    </source>
</reference>
<dbReference type="InterPro" id="IPR003918">
    <property type="entry name" value="NADH_UbQ_OxRdtase"/>
</dbReference>
<dbReference type="NCBIfam" id="NF004499">
    <property type="entry name" value="PRK05846.1-3"/>
    <property type="match status" value="1"/>
</dbReference>
<feature type="transmembrane region" description="Helical" evidence="9">
    <location>
        <begin position="404"/>
        <end position="427"/>
    </location>
</feature>
<dbReference type="InterPro" id="IPR000260">
    <property type="entry name" value="NADH4_N"/>
</dbReference>
<feature type="domain" description="NADH:quinone oxidoreductase/Mrp antiporter transmembrane" evidence="10">
    <location>
        <begin position="133"/>
        <end position="417"/>
    </location>
</feature>
<keyword evidence="3 8" id="KW-0812">Transmembrane</keyword>
<feature type="transmembrane region" description="Helical" evidence="9">
    <location>
        <begin position="239"/>
        <end position="259"/>
    </location>
</feature>
<keyword evidence="6" id="KW-0520">NAD</keyword>
<proteinExistence type="inferred from homology"/>
<dbReference type="GO" id="GO:0003954">
    <property type="term" value="F:NADH dehydrogenase activity"/>
    <property type="evidence" value="ECO:0007669"/>
    <property type="project" value="TreeGrafter"/>
</dbReference>
<comment type="caution">
    <text evidence="12">The sequence shown here is derived from an EMBL/GenBank/DDBJ whole genome shotgun (WGS) entry which is preliminary data.</text>
</comment>
<evidence type="ECO:0000256" key="4">
    <source>
        <dbReference type="ARBA" id="ARBA00022967"/>
    </source>
</evidence>
<protein>
    <submittedName>
        <fullName evidence="12">NADH-quinone oxidoreductase chain 13</fullName>
    </submittedName>
</protein>
<dbReference type="NCBIfam" id="NF004501">
    <property type="entry name" value="PRK05846.1-5"/>
    <property type="match status" value="1"/>
</dbReference>
<feature type="transmembrane region" description="Helical" evidence="9">
    <location>
        <begin position="371"/>
        <end position="392"/>
    </location>
</feature>
<dbReference type="Proteomes" id="UP000033514">
    <property type="component" value="Unassembled WGS sequence"/>
</dbReference>
<keyword evidence="7 9" id="KW-0472">Membrane</keyword>
<gene>
    <name evidence="12" type="ORF">VW35_13055</name>
</gene>
<dbReference type="InterPro" id="IPR010227">
    <property type="entry name" value="NADH_Q_OxRdtase_chainM/4"/>
</dbReference>
<feature type="transmembrane region" description="Helical" evidence="9">
    <location>
        <begin position="36"/>
        <end position="55"/>
    </location>
</feature>
<dbReference type="STRING" id="361041.VW35_13055"/>
<evidence type="ECO:0000256" key="3">
    <source>
        <dbReference type="ARBA" id="ARBA00022692"/>
    </source>
</evidence>
<dbReference type="EMBL" id="LAJG01000023">
    <property type="protein sequence ID" value="KKB78032.1"/>
    <property type="molecule type" value="Genomic_DNA"/>
</dbReference>
<feature type="transmembrane region" description="Helical" evidence="9">
    <location>
        <begin position="208"/>
        <end position="227"/>
    </location>
</feature>
<dbReference type="NCBIfam" id="TIGR01972">
    <property type="entry name" value="NDH_I_M"/>
    <property type="match status" value="1"/>
</dbReference>
<comment type="similarity">
    <text evidence="2">Belongs to the complex I subunit 4 family.</text>
</comment>
<dbReference type="GO" id="GO:0008137">
    <property type="term" value="F:NADH dehydrogenase (ubiquinone) activity"/>
    <property type="evidence" value="ECO:0007669"/>
    <property type="project" value="InterPro"/>
</dbReference>
<dbReference type="GO" id="GO:0012505">
    <property type="term" value="C:endomembrane system"/>
    <property type="evidence" value="ECO:0007669"/>
    <property type="project" value="UniProtKB-SubCell"/>
</dbReference>
<evidence type="ECO:0000256" key="1">
    <source>
        <dbReference type="ARBA" id="ARBA00004127"/>
    </source>
</evidence>